<evidence type="ECO:0000313" key="6">
    <source>
        <dbReference type="Proteomes" id="UP000198670"/>
    </source>
</evidence>
<keyword evidence="6" id="KW-1185">Reference proteome</keyword>
<evidence type="ECO:0000313" key="5">
    <source>
        <dbReference type="EMBL" id="SFJ61860.1"/>
    </source>
</evidence>
<proteinExistence type="predicted"/>
<protein>
    <submittedName>
        <fullName evidence="5">AraC-type DNA-binding protein</fullName>
    </submittedName>
</protein>
<dbReference type="Proteomes" id="UP000198670">
    <property type="component" value="Unassembled WGS sequence"/>
</dbReference>
<dbReference type="PROSITE" id="PS01124">
    <property type="entry name" value="HTH_ARAC_FAMILY_2"/>
    <property type="match status" value="1"/>
</dbReference>
<dbReference type="OrthoDB" id="799767at2"/>
<dbReference type="STRING" id="1477437.SAMN05444682_111172"/>
<feature type="domain" description="HTH araC/xylS-type" evidence="4">
    <location>
        <begin position="215"/>
        <end position="313"/>
    </location>
</feature>
<evidence type="ECO:0000256" key="3">
    <source>
        <dbReference type="ARBA" id="ARBA00023163"/>
    </source>
</evidence>
<keyword evidence="2 5" id="KW-0238">DNA-binding</keyword>
<dbReference type="AlphaFoldDB" id="A0A1I3SU30"/>
<keyword evidence="1" id="KW-0805">Transcription regulation</keyword>
<evidence type="ECO:0000259" key="4">
    <source>
        <dbReference type="PROSITE" id="PS01124"/>
    </source>
</evidence>
<dbReference type="RefSeq" id="WP_090630372.1">
    <property type="nucleotide sequence ID" value="NZ_FOQO01000011.1"/>
</dbReference>
<evidence type="ECO:0000256" key="2">
    <source>
        <dbReference type="ARBA" id="ARBA00023125"/>
    </source>
</evidence>
<dbReference type="GO" id="GO:0003700">
    <property type="term" value="F:DNA-binding transcription factor activity"/>
    <property type="evidence" value="ECO:0007669"/>
    <property type="project" value="InterPro"/>
</dbReference>
<reference evidence="5 6" key="1">
    <citation type="submission" date="2016-10" db="EMBL/GenBank/DDBJ databases">
        <authorList>
            <person name="de Groot N.N."/>
        </authorList>
    </citation>
    <scope>NUCLEOTIDE SEQUENCE [LARGE SCALE GENOMIC DNA]</scope>
    <source>
        <strain evidence="5 6">RK1</strain>
    </source>
</reference>
<dbReference type="SUPFAM" id="SSF46689">
    <property type="entry name" value="Homeodomain-like"/>
    <property type="match status" value="2"/>
</dbReference>
<dbReference type="InterPro" id="IPR018062">
    <property type="entry name" value="HTH_AraC-typ_CS"/>
</dbReference>
<name>A0A1I3SU30_9SPHI</name>
<dbReference type="Pfam" id="PF12833">
    <property type="entry name" value="HTH_18"/>
    <property type="match status" value="1"/>
</dbReference>
<dbReference type="PANTHER" id="PTHR47893">
    <property type="entry name" value="REGULATORY PROTEIN PCHR"/>
    <property type="match status" value="1"/>
</dbReference>
<gene>
    <name evidence="5" type="ORF">SAMN05444682_111172</name>
</gene>
<dbReference type="GO" id="GO:0043565">
    <property type="term" value="F:sequence-specific DNA binding"/>
    <property type="evidence" value="ECO:0007669"/>
    <property type="project" value="InterPro"/>
</dbReference>
<dbReference type="InterPro" id="IPR053142">
    <property type="entry name" value="PchR_regulatory_protein"/>
</dbReference>
<organism evidence="5 6">
    <name type="scientific">Parapedobacter indicus</name>
    <dbReference type="NCBI Taxonomy" id="1477437"/>
    <lineage>
        <taxon>Bacteria</taxon>
        <taxon>Pseudomonadati</taxon>
        <taxon>Bacteroidota</taxon>
        <taxon>Sphingobacteriia</taxon>
        <taxon>Sphingobacteriales</taxon>
        <taxon>Sphingobacteriaceae</taxon>
        <taxon>Parapedobacter</taxon>
    </lineage>
</organism>
<accession>A0A1I3SU30</accession>
<dbReference type="SMART" id="SM00342">
    <property type="entry name" value="HTH_ARAC"/>
    <property type="match status" value="1"/>
</dbReference>
<keyword evidence="3" id="KW-0804">Transcription</keyword>
<dbReference type="InterPro" id="IPR009057">
    <property type="entry name" value="Homeodomain-like_sf"/>
</dbReference>
<evidence type="ECO:0000256" key="1">
    <source>
        <dbReference type="ARBA" id="ARBA00023015"/>
    </source>
</evidence>
<dbReference type="PANTHER" id="PTHR47893:SF1">
    <property type="entry name" value="REGULATORY PROTEIN PCHR"/>
    <property type="match status" value="1"/>
</dbReference>
<sequence length="338" mass="37700">MTEFSSERDEFTHGLLADGGVHKEALKEGTVTISRFGVFSYYQISTFYAVDRCRIVAQPRPEVRLIFVSKGQHIHIGCDGETKSFSAGESNCLLVIEGCTQDVVIQSDGAVELFMLVVGLSDISLPIADSQPRLLDFLKAKSCTWLLDELNMVLGMRKIGVIQQILHEKKPTYLQAAYMQLKLAELFVLFLEKADKLGSSEVLTQLRPDELERVRKVRDMLRDDPAASYSLVGLAHTVGTNETTLKTHFKAVYGVTVFGYLTACRMERAKTLLVKENLKVAVVAQEVGYKYASHFSAAFRKYFGYLPTKLLRMVVSVPAYLSTAAFSEGNYLSLPLLI</sequence>
<dbReference type="PROSITE" id="PS00041">
    <property type="entry name" value="HTH_ARAC_FAMILY_1"/>
    <property type="match status" value="1"/>
</dbReference>
<dbReference type="EMBL" id="FOQO01000011">
    <property type="protein sequence ID" value="SFJ61860.1"/>
    <property type="molecule type" value="Genomic_DNA"/>
</dbReference>
<dbReference type="InterPro" id="IPR018060">
    <property type="entry name" value="HTH_AraC"/>
</dbReference>
<dbReference type="Gene3D" id="1.10.10.60">
    <property type="entry name" value="Homeodomain-like"/>
    <property type="match status" value="2"/>
</dbReference>